<organism evidence="3 4">
    <name type="scientific">Catellatospora chokoriensis</name>
    <dbReference type="NCBI Taxonomy" id="310353"/>
    <lineage>
        <taxon>Bacteria</taxon>
        <taxon>Bacillati</taxon>
        <taxon>Actinomycetota</taxon>
        <taxon>Actinomycetes</taxon>
        <taxon>Micromonosporales</taxon>
        <taxon>Micromonosporaceae</taxon>
        <taxon>Catellatospora</taxon>
    </lineage>
</organism>
<evidence type="ECO:0000259" key="2">
    <source>
        <dbReference type="Pfam" id="PF01494"/>
    </source>
</evidence>
<dbReference type="EMBL" id="BONG01000015">
    <property type="protein sequence ID" value="GIF89382.1"/>
    <property type="molecule type" value="Genomic_DNA"/>
</dbReference>
<comment type="caution">
    <text evidence="3">The sequence shown here is derived from an EMBL/GenBank/DDBJ whole genome shotgun (WGS) entry which is preliminary data.</text>
</comment>
<accession>A0A8J3NQM9</accession>
<keyword evidence="4" id="KW-1185">Reference proteome</keyword>
<protein>
    <submittedName>
        <fullName evidence="3">Menaquinone reductase</fullName>
    </submittedName>
</protein>
<dbReference type="InterPro" id="IPR002938">
    <property type="entry name" value="FAD-bd"/>
</dbReference>
<proteinExistence type="predicted"/>
<sequence length="415" mass="42833">MRGNGFSHPVAARAGMVDAGGVYDVAIVGAGPAGSAAALAAARAGAQVLLVDRDVFPRDKACGDGIAQQGLNVLAGLGVGGLTDGFAPIRSLHLTGPGGTQAAGELPEPAYVIPRAVFDARLVAAAVRAGATFRQHTVRGLAVRSDGVDLGDGLAARVVIGADGANSTVRRALGLPRNPPDRLAVAIRAYAPDPVSRPRATSPAAVVRRGSRDPVEPGSAQRIVMTGQRWPAYAWSFPIGDGRRNVGYGELMSGGPLSRAHLLERMHTLLGDTVAGELSDARAHHLPLSTWRPRPGHGRLLLAGDALSLINPFTGEGIFYAVLSGALAGQAAVTAGGPAAGRAYTVALRRRLARHLRHTSLVARLTARPWVVDAGMRAAARHRHVFDGFVALGLGDGLLTPRLLASVTAAALHRP</sequence>
<dbReference type="Pfam" id="PF01494">
    <property type="entry name" value="FAD_binding_3"/>
    <property type="match status" value="1"/>
</dbReference>
<dbReference type="InterPro" id="IPR011777">
    <property type="entry name" value="Geranylgeranyl_Rdtase_fam"/>
</dbReference>
<dbReference type="SUPFAM" id="SSF51905">
    <property type="entry name" value="FAD/NAD(P)-binding domain"/>
    <property type="match status" value="1"/>
</dbReference>
<dbReference type="AlphaFoldDB" id="A0A8J3NQM9"/>
<dbReference type="GO" id="GO:0016628">
    <property type="term" value="F:oxidoreductase activity, acting on the CH-CH group of donors, NAD or NADP as acceptor"/>
    <property type="evidence" value="ECO:0007669"/>
    <property type="project" value="InterPro"/>
</dbReference>
<dbReference type="PRINTS" id="PR00420">
    <property type="entry name" value="RNGMNOXGNASE"/>
</dbReference>
<feature type="domain" description="FAD-binding" evidence="2">
    <location>
        <begin position="23"/>
        <end position="319"/>
    </location>
</feature>
<dbReference type="InterPro" id="IPR036188">
    <property type="entry name" value="FAD/NAD-bd_sf"/>
</dbReference>
<evidence type="ECO:0000313" key="4">
    <source>
        <dbReference type="Proteomes" id="UP000619293"/>
    </source>
</evidence>
<evidence type="ECO:0000256" key="1">
    <source>
        <dbReference type="SAM" id="MobiDB-lite"/>
    </source>
</evidence>
<gene>
    <name evidence="3" type="primary">menJ</name>
    <name evidence="3" type="ORF">Cch02nite_28260</name>
</gene>
<name>A0A8J3NQM9_9ACTN</name>
<dbReference type="PANTHER" id="PTHR42685">
    <property type="entry name" value="GERANYLGERANYL DIPHOSPHATE REDUCTASE"/>
    <property type="match status" value="1"/>
</dbReference>
<dbReference type="GO" id="GO:0071949">
    <property type="term" value="F:FAD binding"/>
    <property type="evidence" value="ECO:0007669"/>
    <property type="project" value="InterPro"/>
</dbReference>
<dbReference type="Gene3D" id="3.50.50.60">
    <property type="entry name" value="FAD/NAD(P)-binding domain"/>
    <property type="match status" value="1"/>
</dbReference>
<dbReference type="PANTHER" id="PTHR42685:SF22">
    <property type="entry name" value="CONDITIONED MEDIUM FACTOR RECEPTOR 1"/>
    <property type="match status" value="1"/>
</dbReference>
<dbReference type="InterPro" id="IPR050407">
    <property type="entry name" value="Geranylgeranyl_reductase"/>
</dbReference>
<dbReference type="NCBIfam" id="TIGR02032">
    <property type="entry name" value="GG-red-SF"/>
    <property type="match status" value="1"/>
</dbReference>
<reference evidence="3 4" key="1">
    <citation type="submission" date="2021-01" db="EMBL/GenBank/DDBJ databases">
        <title>Whole genome shotgun sequence of Catellatospora chokoriensis NBRC 107358.</title>
        <authorList>
            <person name="Komaki H."/>
            <person name="Tamura T."/>
        </authorList>
    </citation>
    <scope>NUCLEOTIDE SEQUENCE [LARGE SCALE GENOMIC DNA]</scope>
    <source>
        <strain evidence="3 4">NBRC 107358</strain>
    </source>
</reference>
<dbReference type="Proteomes" id="UP000619293">
    <property type="component" value="Unassembled WGS sequence"/>
</dbReference>
<evidence type="ECO:0000313" key="3">
    <source>
        <dbReference type="EMBL" id="GIF89382.1"/>
    </source>
</evidence>
<feature type="region of interest" description="Disordered" evidence="1">
    <location>
        <begin position="195"/>
        <end position="219"/>
    </location>
</feature>